<dbReference type="RefSeq" id="WP_068997715.1">
    <property type="nucleotide sequence ID" value="NZ_MDTQ01000001.1"/>
</dbReference>
<dbReference type="EMBL" id="MDTQ01000001">
    <property type="protein sequence ID" value="ODC03299.1"/>
    <property type="molecule type" value="Genomic_DNA"/>
</dbReference>
<gene>
    <name evidence="2" type="ORF">BFW38_06800</name>
</gene>
<dbReference type="Pfam" id="PF01713">
    <property type="entry name" value="Smr"/>
    <property type="match status" value="1"/>
</dbReference>
<accession>A0A1E2V8F5</accession>
<protein>
    <submittedName>
        <fullName evidence="2">DNA mismatch repair protein MutS</fullName>
    </submittedName>
</protein>
<dbReference type="PANTHER" id="PTHR35562">
    <property type="entry name" value="DNA ENDONUCLEASE SMRA-RELATED"/>
    <property type="match status" value="1"/>
</dbReference>
<feature type="domain" description="Smr" evidence="1">
    <location>
        <begin position="99"/>
        <end position="180"/>
    </location>
</feature>
<comment type="caution">
    <text evidence="2">The sequence shown here is derived from an EMBL/GenBank/DDBJ whole genome shotgun (WGS) entry which is preliminary data.</text>
</comment>
<keyword evidence="3" id="KW-1185">Reference proteome</keyword>
<evidence type="ECO:0000313" key="3">
    <source>
        <dbReference type="Proteomes" id="UP000094291"/>
    </source>
</evidence>
<reference evidence="2 3" key="1">
    <citation type="submission" date="2016-08" db="EMBL/GenBank/DDBJ databases">
        <authorList>
            <person name="Seilhamer J.J."/>
        </authorList>
    </citation>
    <scope>NUCLEOTIDE SEQUENCE [LARGE SCALE GENOMIC DNA]</scope>
    <source>
        <strain evidence="2 3">PH27A</strain>
    </source>
</reference>
<dbReference type="PANTHER" id="PTHR35562:SF2">
    <property type="entry name" value="DNA ENDONUCLEASE SMRA-RELATED"/>
    <property type="match status" value="1"/>
</dbReference>
<evidence type="ECO:0000259" key="1">
    <source>
        <dbReference type="PROSITE" id="PS50828"/>
    </source>
</evidence>
<dbReference type="Gene3D" id="3.30.1370.110">
    <property type="match status" value="1"/>
</dbReference>
<dbReference type="SMART" id="SM00463">
    <property type="entry name" value="SMR"/>
    <property type="match status" value="1"/>
</dbReference>
<dbReference type="GO" id="GO:0004520">
    <property type="term" value="F:DNA endonuclease activity"/>
    <property type="evidence" value="ECO:0007669"/>
    <property type="project" value="TreeGrafter"/>
</dbReference>
<dbReference type="InterPro" id="IPR036063">
    <property type="entry name" value="Smr_dom_sf"/>
</dbReference>
<dbReference type="OrthoDB" id="9808881at2"/>
<dbReference type="PROSITE" id="PS50828">
    <property type="entry name" value="SMR"/>
    <property type="match status" value="1"/>
</dbReference>
<dbReference type="InterPro" id="IPR002625">
    <property type="entry name" value="Smr_dom"/>
</dbReference>
<dbReference type="STRING" id="197479.BFW38_06800"/>
<sequence length="187" mass="21116">MSQRQPPDDMALFRQLMGNVRPITHDRADLDQPKKSLTNAAARRKAAIAVDEQQIQNALSEGYIPPVTPSQVLDYAIPDLPWKTRQQLKKGQIPWEEGLDLHGYSIEKARHELASFVQDAHNQRFRCLLVVHGKSWSDEARYPVLKAHVNAWLRQMPEVLAFTSATPADGDTGAVYVLLKKGDRLLD</sequence>
<organism evidence="2 3">
    <name type="scientific">Terasakiispira papahanaumokuakeensis</name>
    <dbReference type="NCBI Taxonomy" id="197479"/>
    <lineage>
        <taxon>Bacteria</taxon>
        <taxon>Pseudomonadati</taxon>
        <taxon>Pseudomonadota</taxon>
        <taxon>Gammaproteobacteria</taxon>
        <taxon>Oceanospirillales</taxon>
        <taxon>Terasakiispira</taxon>
    </lineage>
</organism>
<dbReference type="SUPFAM" id="SSF160443">
    <property type="entry name" value="SMR domain-like"/>
    <property type="match status" value="1"/>
</dbReference>
<evidence type="ECO:0000313" key="2">
    <source>
        <dbReference type="EMBL" id="ODC03299.1"/>
    </source>
</evidence>
<dbReference type="Proteomes" id="UP000094291">
    <property type="component" value="Unassembled WGS sequence"/>
</dbReference>
<proteinExistence type="predicted"/>
<name>A0A1E2V8F5_9GAMM</name>
<dbReference type="AlphaFoldDB" id="A0A1E2V8F5"/>